<dbReference type="EMBL" id="JDSS02000031">
    <property type="protein sequence ID" value="KFB67177.1"/>
    <property type="molecule type" value="Genomic_DNA"/>
</dbReference>
<organism evidence="1 2">
    <name type="scientific">Candidatus Accumulibacter vicinus</name>
    <dbReference type="NCBI Taxonomy" id="2954382"/>
    <lineage>
        <taxon>Bacteria</taxon>
        <taxon>Pseudomonadati</taxon>
        <taxon>Pseudomonadota</taxon>
        <taxon>Betaproteobacteria</taxon>
        <taxon>Candidatus Accumulibacter</taxon>
    </lineage>
</organism>
<dbReference type="Proteomes" id="UP000019812">
    <property type="component" value="Unassembled WGS sequence"/>
</dbReference>
<sequence>MARQFSSASLYLLEQIGRRGEQMRATGPQLLFIRFKG</sequence>
<proteinExistence type="predicted"/>
<comment type="caution">
    <text evidence="1">The sequence shown here is derived from an EMBL/GenBank/DDBJ whole genome shotgun (WGS) entry which is preliminary data.</text>
</comment>
<accession>A0A084XXI3</accession>
<evidence type="ECO:0000313" key="1">
    <source>
        <dbReference type="EMBL" id="KFB67177.1"/>
    </source>
</evidence>
<gene>
    <name evidence="1" type="ORF">CAPSK01_003293</name>
</gene>
<name>A0A084XXI3_9PROT</name>
<protein>
    <submittedName>
        <fullName evidence="1">Uncharacterized protein</fullName>
    </submittedName>
</protein>
<evidence type="ECO:0000313" key="2">
    <source>
        <dbReference type="Proteomes" id="UP000019812"/>
    </source>
</evidence>
<dbReference type="AlphaFoldDB" id="A0A084XXI3"/>
<reference evidence="1 2" key="1">
    <citation type="submission" date="2014-07" db="EMBL/GenBank/DDBJ databases">
        <title>Expanding our view of genomic diversity in Candidatus Accumulibacter clades.</title>
        <authorList>
            <person name="Skennerton C.T."/>
            <person name="Barr J.J."/>
            <person name="Slater F.R."/>
            <person name="Bond P.L."/>
            <person name="Tyson G.W."/>
        </authorList>
    </citation>
    <scope>NUCLEOTIDE SEQUENCE [LARGE SCALE GENOMIC DNA]</scope>
    <source>
        <strain evidence="2">SK-01</strain>
    </source>
</reference>
<dbReference type="STRING" id="1457154.CAPSK01_003293"/>